<dbReference type="EMBL" id="CP074371">
    <property type="protein sequence ID" value="QVI21533.1"/>
    <property type="molecule type" value="Genomic_DNA"/>
</dbReference>
<reference evidence="2 3" key="1">
    <citation type="submission" date="2021-04" db="EMBL/GenBank/DDBJ databases">
        <title>Nocardia tengchongensis.</title>
        <authorList>
            <person name="Zhuang k."/>
            <person name="Ran Y."/>
            <person name="Li W."/>
        </authorList>
    </citation>
    <scope>NUCLEOTIDE SEQUENCE [LARGE SCALE GENOMIC DNA]</scope>
    <source>
        <strain evidence="2 3">CFH S0057</strain>
    </source>
</reference>
<dbReference type="Gene3D" id="3.20.20.80">
    <property type="entry name" value="Glycosidases"/>
    <property type="match status" value="1"/>
</dbReference>
<evidence type="ECO:0000256" key="1">
    <source>
        <dbReference type="SAM" id="MobiDB-lite"/>
    </source>
</evidence>
<sequence length="514" mass="54814">MGFESVAWRRHQPENFRTRSAGRRGPRGRSRRHGRPRSGHVPAHRRPDVAHADRDFFGVNGARIISAENAGQWRDPVFQGALAAVGPGLIRVQGGTTSQWIDWRTGRFDERDGGGFAGRNDGRPPLALADWSGILQRIGAVPIFDLNVVTSTLDDQLDMLREARRLGMPVRYVELGNELWAPMRAYIDRYPTGADYAGVMNDWITVIRREFPDVRIGVSAVDDSSPAGVLAGTRMGSWNRGLYETIRDADAAVFHPYWIVDPLAADISSTAAGGVVTWTGLAGKVLPELPSGMRAWFTEYNQMGKEAVAPLDRLPAVQQTWAVGLSVASFALRALLDPRADLAVMHCALNGAPSADTGGGGTTNQAVHALISDGSGGSSRFGRTALNVALTPIYHCLEAGTTVRALRLDRGVEISAALLTPVYAGAAEAFTGAELTSAGGTRAVLINTSDRPLRIALPPSLIGAQDVRIYHASPTAAPAFVAGDTVSETSTAVSDVLDLPAYSQAVLRCPPAGA</sequence>
<dbReference type="SUPFAM" id="SSF51445">
    <property type="entry name" value="(Trans)glycosidases"/>
    <property type="match status" value="1"/>
</dbReference>
<dbReference type="Proteomes" id="UP000683310">
    <property type="component" value="Chromosome"/>
</dbReference>
<dbReference type="InterPro" id="IPR017853">
    <property type="entry name" value="GH"/>
</dbReference>
<feature type="region of interest" description="Disordered" evidence="1">
    <location>
        <begin position="1"/>
        <end position="49"/>
    </location>
</feature>
<evidence type="ECO:0000313" key="3">
    <source>
        <dbReference type="Proteomes" id="UP000683310"/>
    </source>
</evidence>
<protein>
    <recommendedName>
        <fullName evidence="4">Alpha-L-arabinofuranosidase C-terminal domain-containing protein</fullName>
    </recommendedName>
</protein>
<gene>
    <name evidence="2" type="ORF">KHQ06_37390</name>
</gene>
<feature type="compositionally biased region" description="Basic residues" evidence="1">
    <location>
        <begin position="20"/>
        <end position="44"/>
    </location>
</feature>
<accession>A0ABX8CR51</accession>
<organism evidence="2 3">
    <name type="scientific">Nocardia tengchongensis</name>
    <dbReference type="NCBI Taxonomy" id="2055889"/>
    <lineage>
        <taxon>Bacteria</taxon>
        <taxon>Bacillati</taxon>
        <taxon>Actinomycetota</taxon>
        <taxon>Actinomycetes</taxon>
        <taxon>Mycobacteriales</taxon>
        <taxon>Nocardiaceae</taxon>
        <taxon>Nocardia</taxon>
    </lineage>
</organism>
<proteinExistence type="predicted"/>
<evidence type="ECO:0008006" key="4">
    <source>
        <dbReference type="Google" id="ProtNLM"/>
    </source>
</evidence>
<keyword evidence="3" id="KW-1185">Reference proteome</keyword>
<name>A0ABX8CR51_9NOCA</name>
<evidence type="ECO:0000313" key="2">
    <source>
        <dbReference type="EMBL" id="QVI21533.1"/>
    </source>
</evidence>